<evidence type="ECO:0000313" key="3">
    <source>
        <dbReference type="Proteomes" id="UP000035036"/>
    </source>
</evidence>
<dbReference type="Pfam" id="PF02082">
    <property type="entry name" value="Rrf2"/>
    <property type="match status" value="1"/>
</dbReference>
<dbReference type="NCBIfam" id="TIGR00738">
    <property type="entry name" value="rrf2_super"/>
    <property type="match status" value="1"/>
</dbReference>
<keyword evidence="3" id="KW-1185">Reference proteome</keyword>
<name>A0A0B5FSZ0_9BACT</name>
<dbReference type="Gene3D" id="1.10.10.10">
    <property type="entry name" value="Winged helix-like DNA-binding domain superfamily/Winged helix DNA-binding domain"/>
    <property type="match status" value="1"/>
</dbReference>
<dbReference type="GO" id="GO:0003677">
    <property type="term" value="F:DNA binding"/>
    <property type="evidence" value="ECO:0007669"/>
    <property type="project" value="UniProtKB-KW"/>
</dbReference>
<dbReference type="InterPro" id="IPR036388">
    <property type="entry name" value="WH-like_DNA-bd_sf"/>
</dbReference>
<dbReference type="PROSITE" id="PS01332">
    <property type="entry name" value="HTH_RRF2_1"/>
    <property type="match status" value="1"/>
</dbReference>
<dbReference type="GO" id="GO:0003700">
    <property type="term" value="F:DNA-binding transcription factor activity"/>
    <property type="evidence" value="ECO:0007669"/>
    <property type="project" value="TreeGrafter"/>
</dbReference>
<dbReference type="STRING" id="483547.GSUB_09465"/>
<dbReference type="InterPro" id="IPR030489">
    <property type="entry name" value="TR_Rrf2-type_CS"/>
</dbReference>
<dbReference type="OrthoDB" id="9800519at2"/>
<dbReference type="RefSeq" id="WP_040200469.1">
    <property type="nucleotide sequence ID" value="NZ_CP010311.1"/>
</dbReference>
<dbReference type="PANTHER" id="PTHR33221:SF5">
    <property type="entry name" value="HTH-TYPE TRANSCRIPTIONAL REGULATOR ISCR"/>
    <property type="match status" value="1"/>
</dbReference>
<organism evidence="2 3">
    <name type="scientific">Geoalkalibacter subterraneus</name>
    <dbReference type="NCBI Taxonomy" id="483547"/>
    <lineage>
        <taxon>Bacteria</taxon>
        <taxon>Pseudomonadati</taxon>
        <taxon>Thermodesulfobacteriota</taxon>
        <taxon>Desulfuromonadia</taxon>
        <taxon>Desulfuromonadales</taxon>
        <taxon>Geoalkalibacteraceae</taxon>
        <taxon>Geoalkalibacter</taxon>
    </lineage>
</organism>
<sequence>MLSKKTKYGLQALLLLAREYGQGPVLIADMAAREKIPKKFLELILLQLKNAGILGSRKGKGGGYFLARNPSQITMGKVVRILEGPLAPVPCVSETAYQKCEECHDEASCGIRLVMKDVHDAIADILDHTTLKEVVARSSTEAKASKKIVDFQI</sequence>
<dbReference type="EMBL" id="CP010311">
    <property type="protein sequence ID" value="AJF06721.1"/>
    <property type="molecule type" value="Genomic_DNA"/>
</dbReference>
<dbReference type="InterPro" id="IPR036390">
    <property type="entry name" value="WH_DNA-bd_sf"/>
</dbReference>
<dbReference type="KEGG" id="gsb:GSUB_09465"/>
<dbReference type="AlphaFoldDB" id="A0A0B5FSZ0"/>
<dbReference type="InterPro" id="IPR000944">
    <property type="entry name" value="Tscrpt_reg_Rrf2"/>
</dbReference>
<dbReference type="PANTHER" id="PTHR33221">
    <property type="entry name" value="WINGED HELIX-TURN-HELIX TRANSCRIPTIONAL REGULATOR, RRF2 FAMILY"/>
    <property type="match status" value="1"/>
</dbReference>
<protein>
    <submittedName>
        <fullName evidence="2">Rrf2 family transcriptional regulator</fullName>
    </submittedName>
</protein>
<proteinExistence type="predicted"/>
<reference evidence="2 3" key="1">
    <citation type="journal article" date="2015" name="Genome Announc.">
        <title>Genomes of Geoalkalibacter ferrihydriticus Z-0531T and Geoalkalibacter subterraneus Red1T, Two Haloalkaliphilic Metal-Reducing Deltaproteobacteria.</title>
        <authorList>
            <person name="Badalamenti J.P."/>
            <person name="Krajmalnik-Brown R."/>
            <person name="Torres C.I."/>
            <person name="Bond D.R."/>
        </authorList>
    </citation>
    <scope>NUCLEOTIDE SEQUENCE [LARGE SCALE GENOMIC DNA]</scope>
    <source>
        <strain evidence="2 3">Red1</strain>
    </source>
</reference>
<dbReference type="Proteomes" id="UP000035036">
    <property type="component" value="Chromosome"/>
</dbReference>
<keyword evidence="1" id="KW-0238">DNA-binding</keyword>
<evidence type="ECO:0000313" key="2">
    <source>
        <dbReference type="EMBL" id="AJF06721.1"/>
    </source>
</evidence>
<dbReference type="SUPFAM" id="SSF46785">
    <property type="entry name" value="Winged helix' DNA-binding domain"/>
    <property type="match status" value="1"/>
</dbReference>
<dbReference type="PROSITE" id="PS51197">
    <property type="entry name" value="HTH_RRF2_2"/>
    <property type="match status" value="1"/>
</dbReference>
<accession>A0A0B5FSZ0</accession>
<dbReference type="GO" id="GO:0005829">
    <property type="term" value="C:cytosol"/>
    <property type="evidence" value="ECO:0007669"/>
    <property type="project" value="TreeGrafter"/>
</dbReference>
<gene>
    <name evidence="2" type="ORF">GSUB_09465</name>
</gene>
<dbReference type="HOGENOM" id="CLU_107144_1_1_7"/>
<evidence type="ECO:0000256" key="1">
    <source>
        <dbReference type="ARBA" id="ARBA00023125"/>
    </source>
</evidence>